<proteinExistence type="inferred from homology"/>
<comment type="subcellular location">
    <subcellularLocation>
        <location evidence="1">Cell outer membrane</location>
        <topology evidence="1">Multi-pass membrane protein</topology>
    </subcellularLocation>
</comment>
<keyword evidence="4" id="KW-1185">Reference proteome</keyword>
<gene>
    <name evidence="3" type="ORF">GXP67_32185</name>
</gene>
<dbReference type="Gene3D" id="2.60.40.1930">
    <property type="match status" value="1"/>
</dbReference>
<reference evidence="3 4" key="1">
    <citation type="submission" date="2020-01" db="EMBL/GenBank/DDBJ databases">
        <authorList>
            <person name="Kim M.K."/>
        </authorList>
    </citation>
    <scope>NUCLEOTIDE SEQUENCE [LARGE SCALE GENOMIC DNA]</scope>
    <source>
        <strain evidence="3 4">172606-1</strain>
    </source>
</reference>
<keyword evidence="1" id="KW-1134">Transmembrane beta strand</keyword>
<protein>
    <submittedName>
        <fullName evidence="3">TonB-dependent receptor plug domain-containing protein</fullName>
    </submittedName>
</protein>
<dbReference type="EMBL" id="CP048222">
    <property type="protein sequence ID" value="QHT70977.1"/>
    <property type="molecule type" value="Genomic_DNA"/>
</dbReference>
<dbReference type="PROSITE" id="PS52016">
    <property type="entry name" value="TONB_DEPENDENT_REC_3"/>
    <property type="match status" value="1"/>
</dbReference>
<dbReference type="InterPro" id="IPR012910">
    <property type="entry name" value="Plug_dom"/>
</dbReference>
<feature type="domain" description="TonB-dependent receptor plug" evidence="2">
    <location>
        <begin position="1002"/>
        <end position="1093"/>
    </location>
</feature>
<organism evidence="3 4">
    <name type="scientific">Rhodocytophaga rosea</name>
    <dbReference type="NCBI Taxonomy" id="2704465"/>
    <lineage>
        <taxon>Bacteria</taxon>
        <taxon>Pseudomonadati</taxon>
        <taxon>Bacteroidota</taxon>
        <taxon>Cytophagia</taxon>
        <taxon>Cytophagales</taxon>
        <taxon>Rhodocytophagaceae</taxon>
        <taxon>Rhodocytophaga</taxon>
    </lineage>
</organism>
<dbReference type="SUPFAM" id="SSF49464">
    <property type="entry name" value="Carboxypeptidase regulatory domain-like"/>
    <property type="match status" value="1"/>
</dbReference>
<dbReference type="Pfam" id="PF13715">
    <property type="entry name" value="CarbopepD_reg_2"/>
    <property type="match status" value="1"/>
</dbReference>
<dbReference type="KEGG" id="rhoz:GXP67_32185"/>
<dbReference type="InterPro" id="IPR037066">
    <property type="entry name" value="Plug_dom_sf"/>
</dbReference>
<keyword evidence="1" id="KW-0472">Membrane</keyword>
<keyword evidence="3" id="KW-0675">Receptor</keyword>
<dbReference type="InterPro" id="IPR008969">
    <property type="entry name" value="CarboxyPept-like_regulatory"/>
</dbReference>
<accession>A0A6C0GSV3</accession>
<dbReference type="Gene3D" id="2.60.40.1120">
    <property type="entry name" value="Carboxypeptidase-like, regulatory domain"/>
    <property type="match status" value="1"/>
</dbReference>
<dbReference type="GO" id="GO:0009279">
    <property type="term" value="C:cell outer membrane"/>
    <property type="evidence" value="ECO:0007669"/>
    <property type="project" value="UniProtKB-SubCell"/>
</dbReference>
<name>A0A6C0GSV3_9BACT</name>
<sequence>MILHQPAIVYGNSPSFTGSSAHEIFVVSDSLPINKVRITGIITSSEKGVPVPFANVFLVNTMLGDVTDDKGAFEIRNVPLGTFELMVSYVGFIAQKKTIQVDEEKDLVVNIILEPDQQKLAEVEVKSERDKEWQKQYNRFEKHFLGGTTNASQCTILNPWVVNFSPGEKNTQFKASATAPLEIVNKALGYKLWFFLKRFEAEGNQGLFVGETKFEEITPTNSKEKERWEKNRQKAYAGSIRHFLRSLVRNTWREEGFLAYSVTNDQQSMIRSTYSFLYNEVGRNLTVLKPDEVIFPGRMPFERKLRFPGKIEIIYTKETVIGSPYKDVPHPVTRIKMIDPIIDFTTEGRVYNPTSFEVTGALALEGVADMLPLEYTPINEETGTGDTLANPTTISQKLENITSRFAKATSWRNQQKAYVHTDKPFYVNGETIWLSSYLVESTLHTLAAGDQVLYINLLSAQHKLVQQLILPLFAGRATGSLVLPDTLSAGNYQLMAYTSYMRNFEPDYLFHTTIPVFDIKQNNNLVTSTPQASLSRPDLQFFPEGGHLVAGITSKLAFKAVRPDGKSMIVKGRIIDNNGNRLMSFESNAMGMGKFNFKPEAGKSYQAECTIGEATIMYRLPAVEEEGYVMSLDEMGSGKVRLKLLASAPFAQENYMVIAQSRGAIQQSIQGRYQNGVSFLEFPVFNLPNGICQLTLFNSQGMPVCERLVFINNVSQYLKVQVQPQALTFEPREQASLKVIVTNQAGEPVRTSFSLSVTDAGQIVKGDQETSILTYLLLQSDLKGNIESPGNYFKDRSDSTREALDILMMTQGWRRFNWNDIIAGRQKNIEYPIEKGVEINGKVVTPDRRARPIPQTKITLVSKDSLSLPALYAYSDPEGKFSIKNVPIKAGAKIAFQLSSTRGKTVEGKVILADDTASYIAPPELAFPVTYSVPEVYLSKAVQRKEIENAYSFNNGKERVLSEVVVKSKRLPSQNSDASITRLHSSADAVIVIDDKFPIYATIYQMIAGRVAGVNVQGTRVTIRGIGTFNSGTQPLYIVDGMPLSSVSATDSTSGGQGDDPLSFINPRDVARIEVLKNAGNTGIYGVRGANGVIAIFTKRGYSPPATPVAPELETFISPGYSAVREFYAPMYDVQQEEHARPDKRATLFWLPDMLTDENGQAEVRFYLSDDSKSFQVVLEGISASGQPASHRQVFGK</sequence>
<dbReference type="Pfam" id="PF07715">
    <property type="entry name" value="Plug"/>
    <property type="match status" value="1"/>
</dbReference>
<keyword evidence="1" id="KW-0813">Transport</keyword>
<evidence type="ECO:0000313" key="4">
    <source>
        <dbReference type="Proteomes" id="UP000480178"/>
    </source>
</evidence>
<dbReference type="Gene3D" id="2.170.130.10">
    <property type="entry name" value="TonB-dependent receptor, plug domain"/>
    <property type="match status" value="1"/>
</dbReference>
<keyword evidence="1" id="KW-0998">Cell outer membrane</keyword>
<evidence type="ECO:0000259" key="2">
    <source>
        <dbReference type="Pfam" id="PF07715"/>
    </source>
</evidence>
<dbReference type="AlphaFoldDB" id="A0A6C0GSV3"/>
<dbReference type="Proteomes" id="UP000480178">
    <property type="component" value="Chromosome"/>
</dbReference>
<dbReference type="SUPFAM" id="SSF56935">
    <property type="entry name" value="Porins"/>
    <property type="match status" value="1"/>
</dbReference>
<dbReference type="InterPro" id="IPR039426">
    <property type="entry name" value="TonB-dep_rcpt-like"/>
</dbReference>
<dbReference type="RefSeq" id="WP_162446920.1">
    <property type="nucleotide sequence ID" value="NZ_CP048222.1"/>
</dbReference>
<keyword evidence="1" id="KW-0812">Transmembrane</keyword>
<comment type="similarity">
    <text evidence="1">Belongs to the TonB-dependent receptor family.</text>
</comment>
<evidence type="ECO:0000256" key="1">
    <source>
        <dbReference type="PROSITE-ProRule" id="PRU01360"/>
    </source>
</evidence>
<evidence type="ECO:0000313" key="3">
    <source>
        <dbReference type="EMBL" id="QHT70977.1"/>
    </source>
</evidence>